<protein>
    <submittedName>
        <fullName evidence="1">Uncharacterized protein</fullName>
    </submittedName>
</protein>
<organism evidence="1 2">
    <name type="scientific">Panicum miliaceum</name>
    <name type="common">Proso millet</name>
    <name type="synonym">Broomcorn millet</name>
    <dbReference type="NCBI Taxonomy" id="4540"/>
    <lineage>
        <taxon>Eukaryota</taxon>
        <taxon>Viridiplantae</taxon>
        <taxon>Streptophyta</taxon>
        <taxon>Embryophyta</taxon>
        <taxon>Tracheophyta</taxon>
        <taxon>Spermatophyta</taxon>
        <taxon>Magnoliopsida</taxon>
        <taxon>Liliopsida</taxon>
        <taxon>Poales</taxon>
        <taxon>Poaceae</taxon>
        <taxon>PACMAD clade</taxon>
        <taxon>Panicoideae</taxon>
        <taxon>Panicodae</taxon>
        <taxon>Paniceae</taxon>
        <taxon>Panicinae</taxon>
        <taxon>Panicum</taxon>
        <taxon>Panicum sect. Panicum</taxon>
    </lineage>
</organism>
<accession>A0A3L6TRH7</accession>
<gene>
    <name evidence="1" type="ORF">C2845_PM01G19490</name>
</gene>
<reference evidence="2" key="1">
    <citation type="journal article" date="2019" name="Nat. Commun.">
        <title>The genome of broomcorn millet.</title>
        <authorList>
            <person name="Zou C."/>
            <person name="Miki D."/>
            <person name="Li D."/>
            <person name="Tang Q."/>
            <person name="Xiao L."/>
            <person name="Rajput S."/>
            <person name="Deng P."/>
            <person name="Jia W."/>
            <person name="Huang R."/>
            <person name="Zhang M."/>
            <person name="Sun Y."/>
            <person name="Hu J."/>
            <person name="Fu X."/>
            <person name="Schnable P.S."/>
            <person name="Li F."/>
            <person name="Zhang H."/>
            <person name="Feng B."/>
            <person name="Zhu X."/>
            <person name="Liu R."/>
            <person name="Schnable J.C."/>
            <person name="Zhu J.-K."/>
            <person name="Zhang H."/>
        </authorList>
    </citation>
    <scope>NUCLEOTIDE SEQUENCE [LARGE SCALE GENOMIC DNA]</scope>
</reference>
<sequence>MLANLEGSSSASTLSGDSAGSCRKFCLAITSMHARVCAQKILMLKLMQVYTDHIKTRKLCQMHSR</sequence>
<keyword evidence="2" id="KW-1185">Reference proteome</keyword>
<dbReference type="Proteomes" id="UP000275267">
    <property type="component" value="Unassembled WGS sequence"/>
</dbReference>
<dbReference type="EMBL" id="PQIB02000001">
    <property type="protein sequence ID" value="RLN42839.1"/>
    <property type="molecule type" value="Genomic_DNA"/>
</dbReference>
<evidence type="ECO:0000313" key="1">
    <source>
        <dbReference type="EMBL" id="RLN42839.1"/>
    </source>
</evidence>
<comment type="caution">
    <text evidence="1">The sequence shown here is derived from an EMBL/GenBank/DDBJ whole genome shotgun (WGS) entry which is preliminary data.</text>
</comment>
<evidence type="ECO:0000313" key="2">
    <source>
        <dbReference type="Proteomes" id="UP000275267"/>
    </source>
</evidence>
<dbReference type="AlphaFoldDB" id="A0A3L6TRH7"/>
<name>A0A3L6TRH7_PANMI</name>
<proteinExistence type="predicted"/>